<evidence type="ECO:0000256" key="3">
    <source>
        <dbReference type="ARBA" id="ARBA00022806"/>
    </source>
</evidence>
<feature type="compositionally biased region" description="Basic and acidic residues" evidence="5">
    <location>
        <begin position="16"/>
        <end position="33"/>
    </location>
</feature>
<feature type="domain" description="Helicase ATP-binding" evidence="6">
    <location>
        <begin position="222"/>
        <end position="379"/>
    </location>
</feature>
<dbReference type="InterPro" id="IPR027417">
    <property type="entry name" value="P-loop_NTPase"/>
</dbReference>
<keyword evidence="8" id="KW-1185">Reference proteome</keyword>
<dbReference type="EMBL" id="WFLN01000005">
    <property type="protein sequence ID" value="KAB8032257.1"/>
    <property type="molecule type" value="Genomic_DNA"/>
</dbReference>
<organism evidence="7 8">
    <name type="scientific">Fluviispira multicolorata</name>
    <dbReference type="NCBI Taxonomy" id="2654512"/>
    <lineage>
        <taxon>Bacteria</taxon>
        <taxon>Pseudomonadati</taxon>
        <taxon>Bdellovibrionota</taxon>
        <taxon>Oligoflexia</taxon>
        <taxon>Silvanigrellales</taxon>
        <taxon>Silvanigrellaceae</taxon>
        <taxon>Fluviispira</taxon>
    </lineage>
</organism>
<gene>
    <name evidence="7" type="ORF">GCL57_06305</name>
</gene>
<dbReference type="InterPro" id="IPR014001">
    <property type="entry name" value="Helicase_ATP-bd"/>
</dbReference>
<evidence type="ECO:0000256" key="4">
    <source>
        <dbReference type="ARBA" id="ARBA00022840"/>
    </source>
</evidence>
<dbReference type="GO" id="GO:0003676">
    <property type="term" value="F:nucleic acid binding"/>
    <property type="evidence" value="ECO:0007669"/>
    <property type="project" value="InterPro"/>
</dbReference>
<dbReference type="PANTHER" id="PTHR47961">
    <property type="entry name" value="DNA POLYMERASE THETA, PUTATIVE (AFU_ORTHOLOGUE AFUA_1G05260)-RELATED"/>
    <property type="match status" value="1"/>
</dbReference>
<dbReference type="GO" id="GO:0016787">
    <property type="term" value="F:hydrolase activity"/>
    <property type="evidence" value="ECO:0007669"/>
    <property type="project" value="UniProtKB-KW"/>
</dbReference>
<name>A0A833N2J1_9BACT</name>
<dbReference type="PANTHER" id="PTHR47961:SF8">
    <property type="entry name" value="DEXH-BOX ATP-DEPENDENT RNA HELICASE DEXH15 CHLOROPLASTIC"/>
    <property type="match status" value="1"/>
</dbReference>
<dbReference type="Proteomes" id="UP000442694">
    <property type="component" value="Unassembled WGS sequence"/>
</dbReference>
<comment type="caution">
    <text evidence="7">The sequence shown here is derived from an EMBL/GenBank/DDBJ whole genome shotgun (WGS) entry which is preliminary data.</text>
</comment>
<dbReference type="InterPro" id="IPR050474">
    <property type="entry name" value="Hel308_SKI2-like"/>
</dbReference>
<keyword evidence="1" id="KW-0547">Nucleotide-binding</keyword>
<reference evidence="7 8" key="1">
    <citation type="submission" date="2019-10" db="EMBL/GenBank/DDBJ databases">
        <title>New genus of Silvanigrellaceae.</title>
        <authorList>
            <person name="Pitt A."/>
            <person name="Hahn M.W."/>
        </authorList>
    </citation>
    <scope>NUCLEOTIDE SEQUENCE [LARGE SCALE GENOMIC DNA]</scope>
    <source>
        <strain evidence="7 8">33A1-SZDP</strain>
    </source>
</reference>
<dbReference type="RefSeq" id="WP_152212496.1">
    <property type="nucleotide sequence ID" value="NZ_WFLN01000005.1"/>
</dbReference>
<dbReference type="SMART" id="SM00487">
    <property type="entry name" value="DEXDc"/>
    <property type="match status" value="1"/>
</dbReference>
<evidence type="ECO:0000256" key="5">
    <source>
        <dbReference type="SAM" id="MobiDB-lite"/>
    </source>
</evidence>
<evidence type="ECO:0000313" key="8">
    <source>
        <dbReference type="Proteomes" id="UP000442694"/>
    </source>
</evidence>
<keyword evidence="3 7" id="KW-0347">Helicase</keyword>
<dbReference type="PROSITE" id="PS51192">
    <property type="entry name" value="HELICASE_ATP_BIND_1"/>
    <property type="match status" value="1"/>
</dbReference>
<evidence type="ECO:0000313" key="7">
    <source>
        <dbReference type="EMBL" id="KAB8032257.1"/>
    </source>
</evidence>
<dbReference type="GO" id="GO:0005524">
    <property type="term" value="F:ATP binding"/>
    <property type="evidence" value="ECO:0007669"/>
    <property type="project" value="UniProtKB-KW"/>
</dbReference>
<dbReference type="SMART" id="SM00490">
    <property type="entry name" value="HELICc"/>
    <property type="match status" value="1"/>
</dbReference>
<feature type="region of interest" description="Disordered" evidence="5">
    <location>
        <begin position="1"/>
        <end position="68"/>
    </location>
</feature>
<feature type="region of interest" description="Disordered" evidence="5">
    <location>
        <begin position="116"/>
        <end position="136"/>
    </location>
</feature>
<keyword evidence="4" id="KW-0067">ATP-binding</keyword>
<dbReference type="SUPFAM" id="SSF52540">
    <property type="entry name" value="P-loop containing nucleoside triphosphate hydrolases"/>
    <property type="match status" value="1"/>
</dbReference>
<protein>
    <submittedName>
        <fullName evidence="7">DEAD/DEAH box helicase</fullName>
    </submittedName>
</protein>
<keyword evidence="2" id="KW-0378">Hydrolase</keyword>
<feature type="compositionally biased region" description="Polar residues" evidence="5">
    <location>
        <begin position="35"/>
        <end position="55"/>
    </location>
</feature>
<dbReference type="Pfam" id="PF00270">
    <property type="entry name" value="DEAD"/>
    <property type="match status" value="1"/>
</dbReference>
<dbReference type="AlphaFoldDB" id="A0A833N2J1"/>
<dbReference type="Gene3D" id="3.40.50.300">
    <property type="entry name" value="P-loop containing nucleotide triphosphate hydrolases"/>
    <property type="match status" value="2"/>
</dbReference>
<evidence type="ECO:0000259" key="6">
    <source>
        <dbReference type="PROSITE" id="PS51192"/>
    </source>
</evidence>
<accession>A0A833N2J1</accession>
<sequence>MKKKSRSHKSFGVERSQNRDAESTPRNVKEKTFGGRNSQNKKSPQDQRNFSSQKNFQRKNWHPQAHKDPQFEFDSLLIAKKGEENLKKFAENAKKKIQQLVEGKISAVDLGLALTSHGESSQELSKERETNSKLLPRFSPNKSYIKAAQKEQINKTIEISKEEITAPTRGFALAKHKREVESLKNIPNNYSEKSLLVKEKSPLNAKITPGGLMLDDWQYQALEALLAGKHVIVDAPTSAGKTRVIEALLEYRMKEGGRLIYTSPVKSLSNDKYREFSEKYGREKVGINTGDFKENLSAPIILATLETYRNSLLGIEPNMNRRVVVYDEYHFLQDESRGSAWEESLILTPKDSQLVLLSASVPNSDEFAQWITGLTGKETAVIKVTKRPVPLVHMVYTKFGWLFAEDLKLSNEEFAILSKAAKQFRKDTRRFRGRDVYNSFAQPILQALELNMGPIVIYAGRRADVEGIALNFSKQLRQSYEGPEAEKLRERLKTLSGFEYVPPELQRLITRYGIAYHHSGMIPPGRVAIESLLKEGLLRICCGTMGISLGVNFAVRSAFISDESRPSESGETRYSNTEIMQMLGRAGRRGHDKQGFSLWFHAGRYAEQRPRERELCRSSLKFDPTTVIGILGQHQSIAYLSNFYQKSFFMIGKDSSQVLVADHDLLSGALYRKSGFENIACTDIPQTYKKFQKGKNRSDIACNRCPAKKVCHTMMGTARNSMLNKIVTHLQDVGALNDSVPTEMGNLARHFPQAGGLIIANWLAQGYLNKDTFLDYIQAMAAFGAAHFKEIPDTFADMAFLNDLKIPSLIEKYYPCALFPELYDEVKARRGEEIQEGNELVFREFNLGAASLIKHWLNPKTQWEDLVEEHSSKYFSAGDCMNVLFRFSTFLQSCGRLGEFDPALAAEAKRLQRVLLREPLDARNRMLVEEANELENIPESLQTGIIE</sequence>
<dbReference type="GO" id="GO:0004386">
    <property type="term" value="F:helicase activity"/>
    <property type="evidence" value="ECO:0007669"/>
    <property type="project" value="UniProtKB-KW"/>
</dbReference>
<proteinExistence type="predicted"/>
<dbReference type="InterPro" id="IPR011545">
    <property type="entry name" value="DEAD/DEAH_box_helicase_dom"/>
</dbReference>
<dbReference type="InterPro" id="IPR001650">
    <property type="entry name" value="Helicase_C-like"/>
</dbReference>
<evidence type="ECO:0000256" key="1">
    <source>
        <dbReference type="ARBA" id="ARBA00022741"/>
    </source>
</evidence>
<evidence type="ECO:0000256" key="2">
    <source>
        <dbReference type="ARBA" id="ARBA00022801"/>
    </source>
</evidence>